<evidence type="ECO:0000313" key="3">
    <source>
        <dbReference type="Proteomes" id="UP000813824"/>
    </source>
</evidence>
<reference evidence="2" key="1">
    <citation type="journal article" date="2021" name="New Phytol.">
        <title>Evolutionary innovations through gain and loss of genes in the ectomycorrhizal Boletales.</title>
        <authorList>
            <person name="Wu G."/>
            <person name="Miyauchi S."/>
            <person name="Morin E."/>
            <person name="Kuo A."/>
            <person name="Drula E."/>
            <person name="Varga T."/>
            <person name="Kohler A."/>
            <person name="Feng B."/>
            <person name="Cao Y."/>
            <person name="Lipzen A."/>
            <person name="Daum C."/>
            <person name="Hundley H."/>
            <person name="Pangilinan J."/>
            <person name="Johnson J."/>
            <person name="Barry K."/>
            <person name="LaButti K."/>
            <person name="Ng V."/>
            <person name="Ahrendt S."/>
            <person name="Min B."/>
            <person name="Choi I.G."/>
            <person name="Park H."/>
            <person name="Plett J.M."/>
            <person name="Magnuson J."/>
            <person name="Spatafora J.W."/>
            <person name="Nagy L.G."/>
            <person name="Henrissat B."/>
            <person name="Grigoriev I.V."/>
            <person name="Yang Z.L."/>
            <person name="Xu J."/>
            <person name="Martin F.M."/>
        </authorList>
    </citation>
    <scope>NUCLEOTIDE SEQUENCE</scope>
    <source>
        <strain evidence="2">KKN 215</strain>
    </source>
</reference>
<dbReference type="OrthoDB" id="3254377at2759"/>
<feature type="compositionally biased region" description="Polar residues" evidence="1">
    <location>
        <begin position="236"/>
        <end position="247"/>
    </location>
</feature>
<evidence type="ECO:0000313" key="2">
    <source>
        <dbReference type="EMBL" id="KAH8096688.1"/>
    </source>
</evidence>
<feature type="compositionally biased region" description="Low complexity" evidence="1">
    <location>
        <begin position="330"/>
        <end position="348"/>
    </location>
</feature>
<feature type="region of interest" description="Disordered" evidence="1">
    <location>
        <begin position="206"/>
        <end position="251"/>
    </location>
</feature>
<evidence type="ECO:0000256" key="1">
    <source>
        <dbReference type="SAM" id="MobiDB-lite"/>
    </source>
</evidence>
<feature type="compositionally biased region" description="Polar residues" evidence="1">
    <location>
        <begin position="282"/>
        <end position="311"/>
    </location>
</feature>
<dbReference type="AlphaFoldDB" id="A0A8K0UK73"/>
<sequence>MNSPPFRRGHRKRISALRLSSDSNATLPVYTSPPWQRSVDLPVVLDISDRPPDYPDSSEEGDADIDSDDEQPARSTYSSPSPSLSYSSPRRSPNRRSGHSRKGSIRRSQQSSNDPYLDSLLARSVHALELSNTLLQTSMSTQTSLSTVLASDNSADTTLETHAQNISSRISGNDKLQSSLLDDLNKLSSGVDDLLGDEDQMGAISQSLPTSSSGLSARIQGSHLRRPSLDFRSRGRSTTDSQLQLSNHGRRDLIAPAPRALTMYVDSTDDPTAIILPPTLGLRSSATLPRTPLPSESTFPSDGSPSLSTAALDQPKRAVDVLSSYIIRRPSTRRSSTSTSSTTAVSSSLKRRRSKSPPPPSRTSPSIRGRSVTPARDTSSHSSPSIRSRPLIPIPSIEELSASSDSSSSDTMHVDRTLESLRTILEKQPPPPVIRPKSPARPALLLPPTVAPVQGTSTATASVSRLFTKSRHSSSTRPPSPPRHSALKRSSAPPTPTHTPSPSLSMLSIPDLMSPFGFGSISLSNSASGSGNTTPKRISFAELPPRTARSESAKTMKRSRSKGKGKRRAGSTGSGGESSGGENGWWTTWLMGAAGSGSTSASGLGMAAARRGEDKLRSASWSARPGFGNSLEDWAM</sequence>
<comment type="caution">
    <text evidence="2">The sequence shown here is derived from an EMBL/GenBank/DDBJ whole genome shotgun (WGS) entry which is preliminary data.</text>
</comment>
<proteinExistence type="predicted"/>
<feature type="region of interest" description="Disordered" evidence="1">
    <location>
        <begin position="1"/>
        <end position="115"/>
    </location>
</feature>
<feature type="compositionally biased region" description="Low complexity" evidence="1">
    <location>
        <begin position="206"/>
        <end position="216"/>
    </location>
</feature>
<keyword evidence="3" id="KW-1185">Reference proteome</keyword>
<organism evidence="2 3">
    <name type="scientific">Cristinia sonorae</name>
    <dbReference type="NCBI Taxonomy" id="1940300"/>
    <lineage>
        <taxon>Eukaryota</taxon>
        <taxon>Fungi</taxon>
        <taxon>Dikarya</taxon>
        <taxon>Basidiomycota</taxon>
        <taxon>Agaricomycotina</taxon>
        <taxon>Agaricomycetes</taxon>
        <taxon>Agaricomycetidae</taxon>
        <taxon>Agaricales</taxon>
        <taxon>Pleurotineae</taxon>
        <taxon>Stephanosporaceae</taxon>
        <taxon>Cristinia</taxon>
    </lineage>
</organism>
<accession>A0A8K0UK73</accession>
<feature type="compositionally biased region" description="Low complexity" evidence="1">
    <location>
        <begin position="73"/>
        <end position="91"/>
    </location>
</feature>
<feature type="region of interest" description="Disordered" evidence="1">
    <location>
        <begin position="330"/>
        <end position="393"/>
    </location>
</feature>
<feature type="region of interest" description="Disordered" evidence="1">
    <location>
        <begin position="423"/>
        <end position="508"/>
    </location>
</feature>
<feature type="compositionally biased region" description="Low complexity" evidence="1">
    <location>
        <begin position="436"/>
        <end position="452"/>
    </location>
</feature>
<feature type="compositionally biased region" description="Basic residues" evidence="1">
    <location>
        <begin position="92"/>
        <end position="105"/>
    </location>
</feature>
<feature type="compositionally biased region" description="Acidic residues" evidence="1">
    <location>
        <begin position="56"/>
        <end position="70"/>
    </location>
</feature>
<feature type="compositionally biased region" description="Low complexity" evidence="1">
    <location>
        <begin position="380"/>
        <end position="393"/>
    </location>
</feature>
<feature type="region of interest" description="Disordered" evidence="1">
    <location>
        <begin position="282"/>
        <end position="313"/>
    </location>
</feature>
<feature type="region of interest" description="Disordered" evidence="1">
    <location>
        <begin position="526"/>
        <end position="587"/>
    </location>
</feature>
<gene>
    <name evidence="2" type="ORF">BXZ70DRAFT_330487</name>
</gene>
<name>A0A8K0UK73_9AGAR</name>
<dbReference type="EMBL" id="JAEVFJ010000023">
    <property type="protein sequence ID" value="KAH8096688.1"/>
    <property type="molecule type" value="Genomic_DNA"/>
</dbReference>
<feature type="compositionally biased region" description="Gly residues" evidence="1">
    <location>
        <begin position="572"/>
        <end position="583"/>
    </location>
</feature>
<feature type="compositionally biased region" description="Basic residues" evidence="1">
    <location>
        <begin position="555"/>
        <end position="569"/>
    </location>
</feature>
<dbReference type="Proteomes" id="UP000813824">
    <property type="component" value="Unassembled WGS sequence"/>
</dbReference>
<feature type="region of interest" description="Disordered" evidence="1">
    <location>
        <begin position="615"/>
        <end position="636"/>
    </location>
</feature>
<protein>
    <submittedName>
        <fullName evidence="2">Uncharacterized protein</fullName>
    </submittedName>
</protein>
<feature type="compositionally biased region" description="Polar residues" evidence="1">
    <location>
        <begin position="454"/>
        <end position="467"/>
    </location>
</feature>